<dbReference type="Proteomes" id="UP001178508">
    <property type="component" value="Chromosome 8"/>
</dbReference>
<evidence type="ECO:0000256" key="1">
    <source>
        <dbReference type="ARBA" id="ARBA00004141"/>
    </source>
</evidence>
<name>A0AAV1FKT3_XYRNO</name>
<keyword evidence="7" id="KW-1185">Reference proteome</keyword>
<evidence type="ECO:0000256" key="2">
    <source>
        <dbReference type="ARBA" id="ARBA00022692"/>
    </source>
</evidence>
<evidence type="ECO:0000313" key="6">
    <source>
        <dbReference type="EMBL" id="CAJ1061276.1"/>
    </source>
</evidence>
<evidence type="ECO:0000313" key="7">
    <source>
        <dbReference type="Proteomes" id="UP001178508"/>
    </source>
</evidence>
<proteinExistence type="predicted"/>
<keyword evidence="3 5" id="KW-1133">Transmembrane helix</keyword>
<dbReference type="PRINTS" id="PR00259">
    <property type="entry name" value="TMFOUR"/>
</dbReference>
<feature type="transmembrane region" description="Helical" evidence="5">
    <location>
        <begin position="84"/>
        <end position="107"/>
    </location>
</feature>
<gene>
    <name evidence="6" type="ORF">XNOV1_A014279</name>
</gene>
<sequence>MKLEVKVQVLKFFSVVLNLVFLALGLSLFFCAVWVLFDKWNLLTVLPSDELQTVGAGLFLIGAVVGVVSLVGFLAIAKENRLLLLVYLGFFIVLVLGQLFVTLLLLLHRSTGVCVCGCVPEVSDGVASSQSQRRLSWSGYTGSDLHEVQHYDQFFSLIFVSINNRTVKSSAVNKTFEFQITKKVDATLQDMIMNYKGDGDSRDTLMDRIQHYGCKGRVEDWVHQNLLTITVMGFSLIFIQVIQLALAASLYNTIGRKNNWKNSPPVDADHAPLNHTLEDHLTNGEHNYGYTDYNDGYTDPAHPGHLHDYPEPVYDLHFITNNQQ</sequence>
<dbReference type="PANTHER" id="PTHR19282:SF544">
    <property type="entry name" value="TETRASPANIN"/>
    <property type="match status" value="1"/>
</dbReference>
<comment type="subcellular location">
    <subcellularLocation>
        <location evidence="1">Membrane</location>
        <topology evidence="1">Multi-pass membrane protein</topology>
    </subcellularLocation>
</comment>
<dbReference type="EMBL" id="OY660871">
    <property type="protein sequence ID" value="CAJ1061276.1"/>
    <property type="molecule type" value="Genomic_DNA"/>
</dbReference>
<dbReference type="Pfam" id="PF00335">
    <property type="entry name" value="Tetraspanin"/>
    <property type="match status" value="1"/>
</dbReference>
<organism evidence="6 7">
    <name type="scientific">Xyrichtys novacula</name>
    <name type="common">Pearly razorfish</name>
    <name type="synonym">Hemipteronotus novacula</name>
    <dbReference type="NCBI Taxonomy" id="13765"/>
    <lineage>
        <taxon>Eukaryota</taxon>
        <taxon>Metazoa</taxon>
        <taxon>Chordata</taxon>
        <taxon>Craniata</taxon>
        <taxon>Vertebrata</taxon>
        <taxon>Euteleostomi</taxon>
        <taxon>Actinopterygii</taxon>
        <taxon>Neopterygii</taxon>
        <taxon>Teleostei</taxon>
        <taxon>Neoteleostei</taxon>
        <taxon>Acanthomorphata</taxon>
        <taxon>Eupercaria</taxon>
        <taxon>Labriformes</taxon>
        <taxon>Labridae</taxon>
        <taxon>Xyrichtys</taxon>
    </lineage>
</organism>
<keyword evidence="2 5" id="KW-0812">Transmembrane</keyword>
<reference evidence="6" key="1">
    <citation type="submission" date="2023-08" db="EMBL/GenBank/DDBJ databases">
        <authorList>
            <person name="Alioto T."/>
            <person name="Alioto T."/>
            <person name="Gomez Garrido J."/>
        </authorList>
    </citation>
    <scope>NUCLEOTIDE SEQUENCE</scope>
</reference>
<evidence type="ECO:0000256" key="4">
    <source>
        <dbReference type="ARBA" id="ARBA00023136"/>
    </source>
</evidence>
<feature type="transmembrane region" description="Helical" evidence="5">
    <location>
        <begin position="226"/>
        <end position="251"/>
    </location>
</feature>
<keyword evidence="4 5" id="KW-0472">Membrane</keyword>
<dbReference type="PANTHER" id="PTHR19282">
    <property type="entry name" value="TETRASPANIN"/>
    <property type="match status" value="1"/>
</dbReference>
<dbReference type="AlphaFoldDB" id="A0AAV1FKT3"/>
<feature type="transmembrane region" description="Helical" evidence="5">
    <location>
        <begin position="57"/>
        <end position="77"/>
    </location>
</feature>
<dbReference type="GO" id="GO:0005886">
    <property type="term" value="C:plasma membrane"/>
    <property type="evidence" value="ECO:0007669"/>
    <property type="project" value="TreeGrafter"/>
</dbReference>
<feature type="transmembrane region" description="Helical" evidence="5">
    <location>
        <begin position="12"/>
        <end position="37"/>
    </location>
</feature>
<evidence type="ECO:0000256" key="5">
    <source>
        <dbReference type="SAM" id="Phobius"/>
    </source>
</evidence>
<dbReference type="InterPro" id="IPR018499">
    <property type="entry name" value="Tetraspanin/Peripherin"/>
</dbReference>
<protein>
    <submittedName>
        <fullName evidence="6">CD82 antigen</fullName>
    </submittedName>
</protein>
<accession>A0AAV1FKT3</accession>
<evidence type="ECO:0000256" key="3">
    <source>
        <dbReference type="ARBA" id="ARBA00022989"/>
    </source>
</evidence>